<feature type="compositionally biased region" description="Basic and acidic residues" evidence="1">
    <location>
        <begin position="50"/>
        <end position="59"/>
    </location>
</feature>
<comment type="caution">
    <text evidence="2">The sequence shown here is derived from an EMBL/GenBank/DDBJ whole genome shotgun (WGS) entry which is preliminary data.</text>
</comment>
<reference evidence="2" key="1">
    <citation type="journal article" date="2020" name="Phytopathology">
        <title>Genome Sequence Resources of Colletotrichum truncatum, C. plurivorum, C. musicola, and C. sojae: Four Species Pathogenic to Soybean (Glycine max).</title>
        <authorList>
            <person name="Rogerio F."/>
            <person name="Boufleur T.R."/>
            <person name="Ciampi-Guillardi M."/>
            <person name="Sukno S.A."/>
            <person name="Thon M.R."/>
            <person name="Massola Junior N.S."/>
            <person name="Baroncelli R."/>
        </authorList>
    </citation>
    <scope>NUCLEOTIDE SEQUENCE</scope>
    <source>
        <strain evidence="2">LFN00145</strain>
    </source>
</reference>
<evidence type="ECO:0000313" key="2">
    <source>
        <dbReference type="EMBL" id="KAF6835067.1"/>
    </source>
</evidence>
<feature type="region of interest" description="Disordered" evidence="1">
    <location>
        <begin position="176"/>
        <end position="209"/>
    </location>
</feature>
<evidence type="ECO:0000313" key="3">
    <source>
        <dbReference type="Proteomes" id="UP000654918"/>
    </source>
</evidence>
<feature type="region of interest" description="Disordered" evidence="1">
    <location>
        <begin position="40"/>
        <end position="59"/>
    </location>
</feature>
<dbReference type="Proteomes" id="UP000654918">
    <property type="component" value="Unassembled WGS sequence"/>
</dbReference>
<feature type="compositionally biased region" description="Low complexity" evidence="1">
    <location>
        <begin position="176"/>
        <end position="188"/>
    </location>
</feature>
<accession>A0A8H6NIP8</accession>
<proteinExistence type="predicted"/>
<sequence>MVPLFCLLFSPRHPYLAQGHVPTPIVLSFASVWTLPPVRPRPHPSTSTAAEDRENRPGIKDNIQSLPDGVAAHYLSINHSFHTQRPVLTPTSLAAIGYQDQLLLYRRGLRRATSDRFHAQTGLAHSHCQNTRWLPLAPFHLSRPPAVVSKCVLASPSIVLSWARVPAGTYSKTLTATRRLSTSSSSPPDDAPEPQPPSSSSSKTAGAERLSKLALRLSIRI</sequence>
<evidence type="ECO:0000256" key="1">
    <source>
        <dbReference type="SAM" id="MobiDB-lite"/>
    </source>
</evidence>
<protein>
    <submittedName>
        <fullName evidence="2">Uncharacterized protein</fullName>
    </submittedName>
</protein>
<keyword evidence="3" id="KW-1185">Reference proteome</keyword>
<gene>
    <name evidence="2" type="ORF">CPLU01_04545</name>
</gene>
<name>A0A8H6NIP8_9PEZI</name>
<dbReference type="AlphaFoldDB" id="A0A8H6NIP8"/>
<organism evidence="2 3">
    <name type="scientific">Colletotrichum plurivorum</name>
    <dbReference type="NCBI Taxonomy" id="2175906"/>
    <lineage>
        <taxon>Eukaryota</taxon>
        <taxon>Fungi</taxon>
        <taxon>Dikarya</taxon>
        <taxon>Ascomycota</taxon>
        <taxon>Pezizomycotina</taxon>
        <taxon>Sordariomycetes</taxon>
        <taxon>Hypocreomycetidae</taxon>
        <taxon>Glomerellales</taxon>
        <taxon>Glomerellaceae</taxon>
        <taxon>Colletotrichum</taxon>
        <taxon>Colletotrichum orchidearum species complex</taxon>
    </lineage>
</organism>
<dbReference type="EMBL" id="WIGO01000043">
    <property type="protein sequence ID" value="KAF6835067.1"/>
    <property type="molecule type" value="Genomic_DNA"/>
</dbReference>